<dbReference type="Gene3D" id="3.90.550.10">
    <property type="entry name" value="Spore Coat Polysaccharide Biosynthesis Protein SpsA, Chain A"/>
    <property type="match status" value="1"/>
</dbReference>
<dbReference type="CDD" id="cd00761">
    <property type="entry name" value="Glyco_tranf_GTA_type"/>
    <property type="match status" value="1"/>
</dbReference>
<dbReference type="InterPro" id="IPR001173">
    <property type="entry name" value="Glyco_trans_2-like"/>
</dbReference>
<protein>
    <recommendedName>
        <fullName evidence="1">Glycosyltransferase 2-like domain-containing protein</fullName>
    </recommendedName>
</protein>
<feature type="domain" description="Glycosyltransferase 2-like" evidence="1">
    <location>
        <begin position="16"/>
        <end position="123"/>
    </location>
</feature>
<organism evidence="2 3">
    <name type="scientific">Bacillus rhizoplanae</name>
    <dbReference type="NCBI Taxonomy" id="2880966"/>
    <lineage>
        <taxon>Bacteria</taxon>
        <taxon>Bacillati</taxon>
        <taxon>Bacillota</taxon>
        <taxon>Bacilli</taxon>
        <taxon>Bacillales</taxon>
        <taxon>Bacillaceae</taxon>
        <taxon>Bacillus</taxon>
    </lineage>
</organism>
<accession>A0ABM8Y8X7</accession>
<gene>
    <name evidence="2" type="ORF">BACCIP111899_01293</name>
</gene>
<evidence type="ECO:0000313" key="2">
    <source>
        <dbReference type="EMBL" id="CAG9612121.1"/>
    </source>
</evidence>
<dbReference type="RefSeq" id="WP_230574324.1">
    <property type="nucleotide sequence ID" value="NZ_CAKJTI010000004.1"/>
</dbReference>
<proteinExistence type="predicted"/>
<dbReference type="InterPro" id="IPR029044">
    <property type="entry name" value="Nucleotide-diphossugar_trans"/>
</dbReference>
<dbReference type="EMBL" id="CAKJTI010000004">
    <property type="protein sequence ID" value="CAG9612121.1"/>
    <property type="molecule type" value="Genomic_DNA"/>
</dbReference>
<dbReference type="SUPFAM" id="SSF53448">
    <property type="entry name" value="Nucleotide-diphospho-sugar transferases"/>
    <property type="match status" value="1"/>
</dbReference>
<dbReference type="Pfam" id="PF00535">
    <property type="entry name" value="Glycos_transf_2"/>
    <property type="match status" value="1"/>
</dbReference>
<keyword evidence="3" id="KW-1185">Reference proteome</keyword>
<reference evidence="2 3" key="1">
    <citation type="submission" date="2021-10" db="EMBL/GenBank/DDBJ databases">
        <authorList>
            <person name="Criscuolo A."/>
        </authorList>
    </citation>
    <scope>NUCLEOTIDE SEQUENCE [LARGE SCALE GENOMIC DNA]</scope>
    <source>
        <strain evidence="3">CIP 111899</strain>
    </source>
</reference>
<evidence type="ECO:0000259" key="1">
    <source>
        <dbReference type="Pfam" id="PF00535"/>
    </source>
</evidence>
<dbReference type="Proteomes" id="UP000789423">
    <property type="component" value="Unassembled WGS sequence"/>
</dbReference>
<sequence length="260" mass="30041">MDLQVLVSTMHQDNHSLIERMNIQSDVIVVNQCDRNEFEEFMYKGYNVQFLSFPERGVGLSRNNAFMRATADICIFADDDLTYCDNYKEMILTSFKNNPDADIIVFNVPSTNPDRPSYQIKKSGRVRLFNCLKYGAVRFAVRTDKVRKANIHFSLLFGGGAKYGSGEDSLFIFECIKKGLKVYAEPKVIGYVSQEDSSWFTGYTDKYFIDKGALYASLSKRWAKLLIFQFALRHRNMYKNYKTWTSALKLMLKGIREIKG</sequence>
<name>A0ABM8Y8X7_9BACI</name>
<evidence type="ECO:0000313" key="3">
    <source>
        <dbReference type="Proteomes" id="UP000789423"/>
    </source>
</evidence>
<comment type="caution">
    <text evidence="2">The sequence shown here is derived from an EMBL/GenBank/DDBJ whole genome shotgun (WGS) entry which is preliminary data.</text>
</comment>